<dbReference type="InterPro" id="IPR009793">
    <property type="entry name" value="DUF1361"/>
</dbReference>
<comment type="caution">
    <text evidence="2">The sequence shown here is derived from an EMBL/GenBank/DDBJ whole genome shotgun (WGS) entry which is preliminary data.</text>
</comment>
<sequence>MLLNDSITGIVGMNVLAVVLIVARSRLFHTRLYRPMLLNVGLSVAPVLVLMGALLAVAILVNVDAPPVLILIVGIVLLAGWLLLLPNAGYLITELNLNHRRPGERVPEWYDILLVLALAMSGVLNMLFNIFLVQLGYVAIRFDDVDRLTSPEVNAVTGVVLLLAAFGIYLGRHLRLNSWDIVRPWRIVSKLIAHLRGPGAALNALGFTVTAAVFFGLMYLVVAGPLLRAVQLFG</sequence>
<keyword evidence="1" id="KW-0812">Transmembrane</keyword>
<feature type="transmembrane region" description="Helical" evidence="1">
    <location>
        <begin position="153"/>
        <end position="171"/>
    </location>
</feature>
<gene>
    <name evidence="2" type="ORF">HGA03_18000</name>
</gene>
<evidence type="ECO:0000256" key="1">
    <source>
        <dbReference type="SAM" id="Phobius"/>
    </source>
</evidence>
<keyword evidence="1" id="KW-1133">Transmembrane helix</keyword>
<feature type="transmembrane region" description="Helical" evidence="1">
    <location>
        <begin position="112"/>
        <end position="133"/>
    </location>
</feature>
<keyword evidence="3" id="KW-1185">Reference proteome</keyword>
<feature type="transmembrane region" description="Helical" evidence="1">
    <location>
        <begin position="6"/>
        <end position="24"/>
    </location>
</feature>
<dbReference type="Pfam" id="PF07099">
    <property type="entry name" value="DUF1361"/>
    <property type="match status" value="1"/>
</dbReference>
<feature type="transmembrane region" description="Helical" evidence="1">
    <location>
        <begin position="36"/>
        <end position="61"/>
    </location>
</feature>
<accession>A0A7X6KYK9</accession>
<dbReference type="AlphaFoldDB" id="A0A7X6KYK9"/>
<organism evidence="2 3">
    <name type="scientific">Cellulomonas denverensis</name>
    <dbReference type="NCBI Taxonomy" id="264297"/>
    <lineage>
        <taxon>Bacteria</taxon>
        <taxon>Bacillati</taxon>
        <taxon>Actinomycetota</taxon>
        <taxon>Actinomycetes</taxon>
        <taxon>Micrococcales</taxon>
        <taxon>Cellulomonadaceae</taxon>
        <taxon>Cellulomonas</taxon>
    </lineage>
</organism>
<reference evidence="2 3" key="1">
    <citation type="submission" date="2020-04" db="EMBL/GenBank/DDBJ databases">
        <title>MicrobeNet Type strains.</title>
        <authorList>
            <person name="Nicholson A.C."/>
        </authorList>
    </citation>
    <scope>NUCLEOTIDE SEQUENCE [LARGE SCALE GENOMIC DNA]</scope>
    <source>
        <strain evidence="2 3">ATCC BAA-788</strain>
    </source>
</reference>
<feature type="transmembrane region" description="Helical" evidence="1">
    <location>
        <begin position="200"/>
        <end position="222"/>
    </location>
</feature>
<keyword evidence="1" id="KW-0472">Membrane</keyword>
<dbReference type="RefSeq" id="WP_168631680.1">
    <property type="nucleotide sequence ID" value="NZ_BONL01000031.1"/>
</dbReference>
<dbReference type="EMBL" id="JAAXOX010000018">
    <property type="protein sequence ID" value="NKY24556.1"/>
    <property type="molecule type" value="Genomic_DNA"/>
</dbReference>
<protein>
    <submittedName>
        <fullName evidence="2">DUF1361 domain-containing protein</fullName>
    </submittedName>
</protein>
<evidence type="ECO:0000313" key="2">
    <source>
        <dbReference type="EMBL" id="NKY24556.1"/>
    </source>
</evidence>
<feature type="transmembrane region" description="Helical" evidence="1">
    <location>
        <begin position="67"/>
        <end position="92"/>
    </location>
</feature>
<evidence type="ECO:0000313" key="3">
    <source>
        <dbReference type="Proteomes" id="UP000581206"/>
    </source>
</evidence>
<proteinExistence type="predicted"/>
<dbReference type="Proteomes" id="UP000581206">
    <property type="component" value="Unassembled WGS sequence"/>
</dbReference>
<name>A0A7X6KYK9_9CELL</name>